<dbReference type="SUPFAM" id="SSF52047">
    <property type="entry name" value="RNI-like"/>
    <property type="match status" value="1"/>
</dbReference>
<dbReference type="AlphaFoldDB" id="A0A9P3LY50"/>
<name>A0A9P3LY50_9FUNG</name>
<evidence type="ECO:0000256" key="1">
    <source>
        <dbReference type="SAM" id="MobiDB-lite"/>
    </source>
</evidence>
<evidence type="ECO:0000313" key="3">
    <source>
        <dbReference type="Proteomes" id="UP000827284"/>
    </source>
</evidence>
<protein>
    <recommendedName>
        <fullName evidence="4">F-box domain-containing protein</fullName>
    </recommendedName>
</protein>
<dbReference type="OrthoDB" id="2410568at2759"/>
<dbReference type="Proteomes" id="UP000827284">
    <property type="component" value="Unassembled WGS sequence"/>
</dbReference>
<accession>A0A9P3LY50</accession>
<dbReference type="InterPro" id="IPR032675">
    <property type="entry name" value="LRR_dom_sf"/>
</dbReference>
<reference evidence="2" key="2">
    <citation type="journal article" date="2022" name="Microbiol. Resour. Announc.">
        <title>Whole-Genome Sequence of Entomortierella parvispora E1425, a Mucoromycotan Fungus Associated with Burkholderiaceae-Related Endosymbiotic Bacteria.</title>
        <authorList>
            <person name="Herlambang A."/>
            <person name="Guo Y."/>
            <person name="Takashima Y."/>
            <person name="Narisawa K."/>
            <person name="Ohta H."/>
            <person name="Nishizawa T."/>
        </authorList>
    </citation>
    <scope>NUCLEOTIDE SEQUENCE</scope>
    <source>
        <strain evidence="2">E1425</strain>
    </source>
</reference>
<reference evidence="2" key="1">
    <citation type="submission" date="2021-11" db="EMBL/GenBank/DDBJ databases">
        <authorList>
            <person name="Herlambang A."/>
            <person name="Guo Y."/>
            <person name="Takashima Y."/>
            <person name="Nishizawa T."/>
        </authorList>
    </citation>
    <scope>NUCLEOTIDE SEQUENCE</scope>
    <source>
        <strain evidence="2">E1425</strain>
    </source>
</reference>
<comment type="caution">
    <text evidence="2">The sequence shown here is derived from an EMBL/GenBank/DDBJ whole genome shotgun (WGS) entry which is preliminary data.</text>
</comment>
<keyword evidence="3" id="KW-1185">Reference proteome</keyword>
<proteinExistence type="predicted"/>
<dbReference type="Gene3D" id="3.80.10.10">
    <property type="entry name" value="Ribonuclease Inhibitor"/>
    <property type="match status" value="2"/>
</dbReference>
<feature type="region of interest" description="Disordered" evidence="1">
    <location>
        <begin position="1"/>
        <end position="22"/>
    </location>
</feature>
<evidence type="ECO:0008006" key="4">
    <source>
        <dbReference type="Google" id="ProtNLM"/>
    </source>
</evidence>
<evidence type="ECO:0000313" key="2">
    <source>
        <dbReference type="EMBL" id="GJJ74500.1"/>
    </source>
</evidence>
<gene>
    <name evidence="2" type="ORF">EMPS_06858</name>
</gene>
<organism evidence="2 3">
    <name type="scientific">Entomortierella parvispora</name>
    <dbReference type="NCBI Taxonomy" id="205924"/>
    <lineage>
        <taxon>Eukaryota</taxon>
        <taxon>Fungi</taxon>
        <taxon>Fungi incertae sedis</taxon>
        <taxon>Mucoromycota</taxon>
        <taxon>Mortierellomycotina</taxon>
        <taxon>Mortierellomycetes</taxon>
        <taxon>Mortierellales</taxon>
        <taxon>Mortierellaceae</taxon>
        <taxon>Entomortierella</taxon>
    </lineage>
</organism>
<sequence>MLFLSSMTDHHHQQQEQEEQQELAEEIYPPLNPICMPEILHRCGRFMTRASLLRSILVCHQWHFNLLPQLWSSVQMSFHDKPVKYPHSTVFEDNASSVLALSVSSRFFMEFPDGCCIVCPRLQLLTIMHGTTRDSTFVDDSKVKLIRDHQSTLRALSINRVSALDLIDVITGCPQLEELTIGLLQMESEQRWLPLYEHLFSRMKVLSIGETRIGDSGALNDPIALAKTPNGMNVNLRKLDLGTFPDRNDLLPHLISILRSPGLDSLRLKSPSFGWMEWLADEVSSRRFTAPLDRLALPGRYFEDRHLEAILLGLPGLFRLDLSETNFSMDTLTLLRNDLPETMSFLQELDLRHCQQVTGNVVQELLSSLSGLEIFAADYVTDIDILDGGWSWACVGLKQLTLGVVLCREMTQDLVLAQIGRLERLQELDMILKEKHPYWESSSEKVRNLALTRGQGLDRLKNLCRLKSFKAHSHDDFPWKAAEASWALRNWVALEELELRGLGMEARQILVARSVRVHDVPVYTKHN</sequence>
<dbReference type="EMBL" id="BQFW01000009">
    <property type="protein sequence ID" value="GJJ74500.1"/>
    <property type="molecule type" value="Genomic_DNA"/>
</dbReference>